<dbReference type="PANTHER" id="PTHR11014:SF63">
    <property type="entry name" value="METALLOPEPTIDASE, PUTATIVE (AFU_ORTHOLOGUE AFUA_6G09600)-RELATED"/>
    <property type="match status" value="1"/>
</dbReference>
<dbReference type="GO" id="GO:0050118">
    <property type="term" value="F:N-acetyldiaminopimelate deacetylase activity"/>
    <property type="evidence" value="ECO:0007669"/>
    <property type="project" value="UniProtKB-ARBA"/>
</dbReference>
<keyword evidence="2" id="KW-0479">Metal-binding</keyword>
<feature type="domain" description="Peptidase M20 dimerisation" evidence="3">
    <location>
        <begin position="186"/>
        <end position="280"/>
    </location>
</feature>
<dbReference type="Gene3D" id="3.30.70.360">
    <property type="match status" value="1"/>
</dbReference>
<dbReference type="InterPro" id="IPR017439">
    <property type="entry name" value="Amidohydrolase"/>
</dbReference>
<dbReference type="Proteomes" id="UP000095743">
    <property type="component" value="Chromosome"/>
</dbReference>
<accession>A0A1D8GCS7</accession>
<dbReference type="Pfam" id="PF01546">
    <property type="entry name" value="Peptidase_M20"/>
    <property type="match status" value="1"/>
</dbReference>
<protein>
    <submittedName>
        <fullName evidence="4">Peptidase M20</fullName>
    </submittedName>
</protein>
<gene>
    <name evidence="4" type="ORF">Gferi_03400</name>
</gene>
<feature type="binding site" evidence="2">
    <location>
        <position position="364"/>
    </location>
    <ligand>
        <name>Mn(2+)</name>
        <dbReference type="ChEBI" id="CHEBI:29035"/>
        <label>2</label>
    </ligand>
</feature>
<evidence type="ECO:0000256" key="1">
    <source>
        <dbReference type="ARBA" id="ARBA00022801"/>
    </source>
</evidence>
<comment type="cofactor">
    <cofactor evidence="2">
        <name>Mn(2+)</name>
        <dbReference type="ChEBI" id="CHEBI:29035"/>
    </cofactor>
    <text evidence="2">The Mn(2+) ion enhances activity.</text>
</comment>
<dbReference type="InterPro" id="IPR036264">
    <property type="entry name" value="Bact_exopeptidase_dim_dom"/>
</dbReference>
<evidence type="ECO:0000313" key="4">
    <source>
        <dbReference type="EMBL" id="AOT68704.1"/>
    </source>
</evidence>
<dbReference type="InterPro" id="IPR002933">
    <property type="entry name" value="Peptidase_M20"/>
</dbReference>
<dbReference type="InterPro" id="IPR011650">
    <property type="entry name" value="Peptidase_M20_dimer"/>
</dbReference>
<dbReference type="PIRSF" id="PIRSF005962">
    <property type="entry name" value="Pept_M20D_amidohydro"/>
    <property type="match status" value="1"/>
</dbReference>
<reference evidence="4 5" key="1">
    <citation type="submission" date="2016-09" db="EMBL/GenBank/DDBJ databases">
        <title>Genomic analysis reveals versatility of anaerobic energy metabolism of Geosporobacter ferrireducens IRF9 of phylum Firmicutes.</title>
        <authorList>
            <person name="Kim S.-J."/>
        </authorList>
    </citation>
    <scope>NUCLEOTIDE SEQUENCE [LARGE SCALE GENOMIC DNA]</scope>
    <source>
        <strain evidence="4 5">IRF9</strain>
    </source>
</reference>
<keyword evidence="2" id="KW-0464">Manganese</keyword>
<evidence type="ECO:0000259" key="3">
    <source>
        <dbReference type="Pfam" id="PF07687"/>
    </source>
</evidence>
<keyword evidence="5" id="KW-1185">Reference proteome</keyword>
<organism evidence="4 5">
    <name type="scientific">Geosporobacter ferrireducens</name>
    <dbReference type="NCBI Taxonomy" id="1424294"/>
    <lineage>
        <taxon>Bacteria</taxon>
        <taxon>Bacillati</taxon>
        <taxon>Bacillota</taxon>
        <taxon>Clostridia</taxon>
        <taxon>Peptostreptococcales</taxon>
        <taxon>Thermotaleaceae</taxon>
        <taxon>Geosporobacter</taxon>
    </lineage>
</organism>
<keyword evidence="1" id="KW-0378">Hydrolase</keyword>
<evidence type="ECO:0000313" key="5">
    <source>
        <dbReference type="Proteomes" id="UP000095743"/>
    </source>
</evidence>
<feature type="binding site" evidence="2">
    <location>
        <position position="101"/>
    </location>
    <ligand>
        <name>Mn(2+)</name>
        <dbReference type="ChEBI" id="CHEBI:29035"/>
        <label>2</label>
    </ligand>
</feature>
<dbReference type="RefSeq" id="WP_069974280.1">
    <property type="nucleotide sequence ID" value="NZ_CP017269.1"/>
</dbReference>
<feature type="binding site" evidence="2">
    <location>
        <position position="103"/>
    </location>
    <ligand>
        <name>Mn(2+)</name>
        <dbReference type="ChEBI" id="CHEBI:29035"/>
        <label>2</label>
    </ligand>
</feature>
<dbReference type="NCBIfam" id="TIGR01891">
    <property type="entry name" value="amidohydrolases"/>
    <property type="match status" value="1"/>
</dbReference>
<proteinExistence type="predicted"/>
<name>A0A1D8GCS7_9FIRM</name>
<sequence>MSDIKKEIESLYDELIRLRRDFHMHPELGYEEYRTSQVVYDYLKELGLDVRKAAKTGVVGVLKGNVEGKTVLLRADMDALPQEEKTGVSYQSINKGIMHACGHDGHMAMLLIAAKILSKHKNSMKGNVKFVFQPNEEAAGALDMIHEGILEDPKVDAAFGLHLWTPIESGKIGLAGGPVMAATEEFEVSIIGKAGHTSAPHTAIDPVLAAASVVQGLQSIQTREIDPLLPITIMIGKIHGGSGRNIIADQVDIGGTIRFLFKNEKVEKDILLNKFERVIKGTCEAFGVQYYLKYIPSNPSLMNDERMMEYVSRGASETYGTDQNVIAYRCLAGEDFAEFTHRVPSAFYFIGTGSVDKNTHYPHHHPMFNIDEETLKYGVEMHVRTVLHFLND</sequence>
<dbReference type="SUPFAM" id="SSF55031">
    <property type="entry name" value="Bacterial exopeptidase dimerisation domain"/>
    <property type="match status" value="1"/>
</dbReference>
<dbReference type="GO" id="GO:0019877">
    <property type="term" value="P:diaminopimelate biosynthetic process"/>
    <property type="evidence" value="ECO:0007669"/>
    <property type="project" value="UniProtKB-ARBA"/>
</dbReference>
<dbReference type="EMBL" id="CP017269">
    <property type="protein sequence ID" value="AOT68704.1"/>
    <property type="molecule type" value="Genomic_DNA"/>
</dbReference>
<evidence type="ECO:0000256" key="2">
    <source>
        <dbReference type="PIRSR" id="PIRSR005962-1"/>
    </source>
</evidence>
<dbReference type="STRING" id="1424294.Gferi_03400"/>
<dbReference type="Gene3D" id="3.40.630.10">
    <property type="entry name" value="Zn peptidases"/>
    <property type="match status" value="1"/>
</dbReference>
<dbReference type="AlphaFoldDB" id="A0A1D8GCS7"/>
<feature type="binding site" evidence="2">
    <location>
        <position position="137"/>
    </location>
    <ligand>
        <name>Mn(2+)</name>
        <dbReference type="ChEBI" id="CHEBI:29035"/>
        <label>2</label>
    </ligand>
</feature>
<dbReference type="PANTHER" id="PTHR11014">
    <property type="entry name" value="PEPTIDASE M20 FAMILY MEMBER"/>
    <property type="match status" value="1"/>
</dbReference>
<dbReference type="Pfam" id="PF07687">
    <property type="entry name" value="M20_dimer"/>
    <property type="match status" value="1"/>
</dbReference>
<dbReference type="GO" id="GO:0046872">
    <property type="term" value="F:metal ion binding"/>
    <property type="evidence" value="ECO:0007669"/>
    <property type="project" value="UniProtKB-KW"/>
</dbReference>
<feature type="binding site" evidence="2">
    <location>
        <position position="162"/>
    </location>
    <ligand>
        <name>Mn(2+)</name>
        <dbReference type="ChEBI" id="CHEBI:29035"/>
        <label>2</label>
    </ligand>
</feature>
<dbReference type="OrthoDB" id="9776731at2"/>
<dbReference type="FunFam" id="3.30.70.360:FF:000001">
    <property type="entry name" value="N-acetyldiaminopimelate deacetylase"/>
    <property type="match status" value="1"/>
</dbReference>
<dbReference type="SUPFAM" id="SSF53187">
    <property type="entry name" value="Zn-dependent exopeptidases"/>
    <property type="match status" value="1"/>
</dbReference>
<dbReference type="KEGG" id="gfe:Gferi_03400"/>